<reference evidence="3" key="1">
    <citation type="journal article" date="2017" name="Cell">
        <title>Insights into land plant evolution garnered from the Marchantia polymorpha genome.</title>
        <authorList>
            <person name="Bowman J.L."/>
            <person name="Kohchi T."/>
            <person name="Yamato K.T."/>
            <person name="Jenkins J."/>
            <person name="Shu S."/>
            <person name="Ishizaki K."/>
            <person name="Yamaoka S."/>
            <person name="Nishihama R."/>
            <person name="Nakamura Y."/>
            <person name="Berger F."/>
            <person name="Adam C."/>
            <person name="Aki S.S."/>
            <person name="Althoff F."/>
            <person name="Araki T."/>
            <person name="Arteaga-Vazquez M.A."/>
            <person name="Balasubrmanian S."/>
            <person name="Barry K."/>
            <person name="Bauer D."/>
            <person name="Boehm C.R."/>
            <person name="Briginshaw L."/>
            <person name="Caballero-Perez J."/>
            <person name="Catarino B."/>
            <person name="Chen F."/>
            <person name="Chiyoda S."/>
            <person name="Chovatia M."/>
            <person name="Davies K.M."/>
            <person name="Delmans M."/>
            <person name="Demura T."/>
            <person name="Dierschke T."/>
            <person name="Dolan L."/>
            <person name="Dorantes-Acosta A.E."/>
            <person name="Eklund D.M."/>
            <person name="Florent S.N."/>
            <person name="Flores-Sandoval E."/>
            <person name="Fujiyama A."/>
            <person name="Fukuzawa H."/>
            <person name="Galik B."/>
            <person name="Grimanelli D."/>
            <person name="Grimwood J."/>
            <person name="Grossniklaus U."/>
            <person name="Hamada T."/>
            <person name="Haseloff J."/>
            <person name="Hetherington A.J."/>
            <person name="Higo A."/>
            <person name="Hirakawa Y."/>
            <person name="Hundley H.N."/>
            <person name="Ikeda Y."/>
            <person name="Inoue K."/>
            <person name="Inoue S.I."/>
            <person name="Ishida S."/>
            <person name="Jia Q."/>
            <person name="Kakita M."/>
            <person name="Kanazawa T."/>
            <person name="Kawai Y."/>
            <person name="Kawashima T."/>
            <person name="Kennedy M."/>
            <person name="Kinose K."/>
            <person name="Kinoshita T."/>
            <person name="Kohara Y."/>
            <person name="Koide E."/>
            <person name="Komatsu K."/>
            <person name="Kopischke S."/>
            <person name="Kubo M."/>
            <person name="Kyozuka J."/>
            <person name="Lagercrantz U."/>
            <person name="Lin S.S."/>
            <person name="Lindquist E."/>
            <person name="Lipzen A.M."/>
            <person name="Lu C.W."/>
            <person name="De Luna E."/>
            <person name="Martienssen R.A."/>
            <person name="Minamino N."/>
            <person name="Mizutani M."/>
            <person name="Mizutani M."/>
            <person name="Mochizuki N."/>
            <person name="Monte I."/>
            <person name="Mosher R."/>
            <person name="Nagasaki H."/>
            <person name="Nakagami H."/>
            <person name="Naramoto S."/>
            <person name="Nishitani K."/>
            <person name="Ohtani M."/>
            <person name="Okamoto T."/>
            <person name="Okumura M."/>
            <person name="Phillips J."/>
            <person name="Pollak B."/>
            <person name="Reinders A."/>
            <person name="Rovekamp M."/>
            <person name="Sano R."/>
            <person name="Sawa S."/>
            <person name="Schmid M.W."/>
            <person name="Shirakawa M."/>
            <person name="Solano R."/>
            <person name="Spunde A."/>
            <person name="Suetsugu N."/>
            <person name="Sugano S."/>
            <person name="Sugiyama A."/>
            <person name="Sun R."/>
            <person name="Suzuki Y."/>
            <person name="Takenaka M."/>
            <person name="Takezawa D."/>
            <person name="Tomogane H."/>
            <person name="Tsuzuki M."/>
            <person name="Ueda T."/>
            <person name="Umeda M."/>
            <person name="Ward J.M."/>
            <person name="Watanabe Y."/>
            <person name="Yazaki K."/>
            <person name="Yokoyama R."/>
            <person name="Yoshitake Y."/>
            <person name="Yotsui I."/>
            <person name="Zachgo S."/>
            <person name="Schmutz J."/>
        </authorList>
    </citation>
    <scope>NUCLEOTIDE SEQUENCE [LARGE SCALE GENOMIC DNA]</scope>
    <source>
        <strain evidence="3">Tak-1</strain>
    </source>
</reference>
<accession>A0A2R6WMU4</accession>
<protein>
    <submittedName>
        <fullName evidence="2">Uncharacterized protein</fullName>
    </submittedName>
</protein>
<proteinExistence type="predicted"/>
<evidence type="ECO:0000313" key="3">
    <source>
        <dbReference type="Proteomes" id="UP000244005"/>
    </source>
</evidence>
<dbReference type="Proteomes" id="UP000244005">
    <property type="component" value="Unassembled WGS sequence"/>
</dbReference>
<dbReference type="AlphaFoldDB" id="A0A2R6WMU4"/>
<evidence type="ECO:0000313" key="2">
    <source>
        <dbReference type="EMBL" id="PTQ35171.1"/>
    </source>
</evidence>
<feature type="region of interest" description="Disordered" evidence="1">
    <location>
        <begin position="98"/>
        <end position="121"/>
    </location>
</feature>
<organism evidence="2 3">
    <name type="scientific">Marchantia polymorpha</name>
    <name type="common">Common liverwort</name>
    <name type="synonym">Marchantia aquatica</name>
    <dbReference type="NCBI Taxonomy" id="3197"/>
    <lineage>
        <taxon>Eukaryota</taxon>
        <taxon>Viridiplantae</taxon>
        <taxon>Streptophyta</taxon>
        <taxon>Embryophyta</taxon>
        <taxon>Marchantiophyta</taxon>
        <taxon>Marchantiopsida</taxon>
        <taxon>Marchantiidae</taxon>
        <taxon>Marchantiales</taxon>
        <taxon>Marchantiaceae</taxon>
        <taxon>Marchantia</taxon>
    </lineage>
</organism>
<evidence type="ECO:0000256" key="1">
    <source>
        <dbReference type="SAM" id="MobiDB-lite"/>
    </source>
</evidence>
<keyword evidence="3" id="KW-1185">Reference proteome</keyword>
<dbReference type="Gramene" id="Mp5g18980.1">
    <property type="protein sequence ID" value="Mp5g18980.1.cds1"/>
    <property type="gene ID" value="Mp5g18980"/>
</dbReference>
<dbReference type="EMBL" id="KZ772745">
    <property type="protein sequence ID" value="PTQ35171.1"/>
    <property type="molecule type" value="Genomic_DNA"/>
</dbReference>
<name>A0A2R6WMU4_MARPO</name>
<sequence>MCDWVGLAGFSPELVPAASPQRRPALSRRTPLPKRTVVPDCLDGPCASRPALAGLVAISGPDGAEECMSQAVSRLLPSSRIVVESQIRSTARRPASQIFSSSDSCRKSSPPTTTCSSATTPPASIFMKSPQLLDSVHRPGAGVLLPRIASNAYYSPPARLPALLE</sequence>
<gene>
    <name evidence="2" type="ORF">MARPO_0073s0045</name>
</gene>
<feature type="compositionally biased region" description="Low complexity" evidence="1">
    <location>
        <begin position="100"/>
        <end position="121"/>
    </location>
</feature>